<gene>
    <name evidence="1" type="ORF">DYU05_02275</name>
</gene>
<sequence length="251" mass="29338">MHSQHQNFEEFKDQCLDDLMSLQPEFMKLYDIDTYEEWFYDHSIGAFHFKSSDGRNLFFKYVDVGSFSTKTDTWNWGWANTSTPKHVSRPLEKVRQIGSINNFEELTSGLYKGDEFTGWAMTAISANLLNAIGSYRIPHKHLFVYFIFTNELTLEEYNQLKDKYVDCASHIADRTAFVCQHLLNEKSIGFNEPFETDPSIENNDDCQAWCDECEKVRLKEGEWTDNAVVFANIKVVCNQCYFDIKEKKLKA</sequence>
<keyword evidence="2" id="KW-1185">Reference proteome</keyword>
<reference evidence="1 2" key="1">
    <citation type="submission" date="2018-08" db="EMBL/GenBank/DDBJ databases">
        <title>Mucilaginibacter terrae sp. nov., isolated from manganese diggings.</title>
        <authorList>
            <person name="Huang Y."/>
            <person name="Zhou Z."/>
        </authorList>
    </citation>
    <scope>NUCLEOTIDE SEQUENCE [LARGE SCALE GENOMIC DNA]</scope>
    <source>
        <strain evidence="1 2">ZH6</strain>
    </source>
</reference>
<dbReference type="AlphaFoldDB" id="A0A3E2NTX8"/>
<dbReference type="Pfam" id="PF21813">
    <property type="entry name" value="DUF6882"/>
    <property type="match status" value="1"/>
</dbReference>
<evidence type="ECO:0000313" key="1">
    <source>
        <dbReference type="EMBL" id="RFZ84466.1"/>
    </source>
</evidence>
<protein>
    <submittedName>
        <fullName evidence="1">Uncharacterized protein</fullName>
    </submittedName>
</protein>
<dbReference type="InterPro" id="IPR049249">
    <property type="entry name" value="DUF6882"/>
</dbReference>
<organism evidence="1 2">
    <name type="scientific">Mucilaginibacter terrenus</name>
    <dbReference type="NCBI Taxonomy" id="2482727"/>
    <lineage>
        <taxon>Bacteria</taxon>
        <taxon>Pseudomonadati</taxon>
        <taxon>Bacteroidota</taxon>
        <taxon>Sphingobacteriia</taxon>
        <taxon>Sphingobacteriales</taxon>
        <taxon>Sphingobacteriaceae</taxon>
        <taxon>Mucilaginibacter</taxon>
    </lineage>
</organism>
<dbReference type="EMBL" id="QWDE01000001">
    <property type="protein sequence ID" value="RFZ84466.1"/>
    <property type="molecule type" value="Genomic_DNA"/>
</dbReference>
<accession>A0A3E2NTX8</accession>
<evidence type="ECO:0000313" key="2">
    <source>
        <dbReference type="Proteomes" id="UP000260823"/>
    </source>
</evidence>
<dbReference type="RefSeq" id="WP_117381355.1">
    <property type="nucleotide sequence ID" value="NZ_QWDE01000001.1"/>
</dbReference>
<dbReference type="Proteomes" id="UP000260823">
    <property type="component" value="Unassembled WGS sequence"/>
</dbReference>
<comment type="caution">
    <text evidence="1">The sequence shown here is derived from an EMBL/GenBank/DDBJ whole genome shotgun (WGS) entry which is preliminary data.</text>
</comment>
<proteinExistence type="predicted"/>
<name>A0A3E2NTX8_9SPHI</name>